<name>A0A1Y5F8S4_9BACT</name>
<organism evidence="2 3">
    <name type="scientific">Halobacteriovorax marinus</name>
    <dbReference type="NCBI Taxonomy" id="97084"/>
    <lineage>
        <taxon>Bacteria</taxon>
        <taxon>Pseudomonadati</taxon>
        <taxon>Bdellovibrionota</taxon>
        <taxon>Bacteriovoracia</taxon>
        <taxon>Bacteriovoracales</taxon>
        <taxon>Halobacteriovoraceae</taxon>
        <taxon>Halobacteriovorax</taxon>
    </lineage>
</organism>
<comment type="caution">
    <text evidence="2">The sequence shown here is derived from an EMBL/GenBank/DDBJ whole genome shotgun (WGS) entry which is preliminary data.</text>
</comment>
<evidence type="ECO:0000313" key="2">
    <source>
        <dbReference type="EMBL" id="OUR94187.1"/>
    </source>
</evidence>
<evidence type="ECO:0000313" key="3">
    <source>
        <dbReference type="Proteomes" id="UP000196531"/>
    </source>
</evidence>
<keyword evidence="1" id="KW-0472">Membrane</keyword>
<sequence length="178" mass="20364">MIIKDKVRLKSKIFMGLLFLTFIGLAVQNILNDGKRELLIVFSFMTLLTGIGATYASSVKVSKRLRLITLRRKLFGFEFSKSEYKTSSFQGIVLMSTLNLDSRKVFYEMFLVGDAAFDLWNEKHEQFKNTNSYSKSSNDNRGLLIKCNIEHSDLAEEGALAVKLSKMIGLEYFNFTRV</sequence>
<dbReference type="EMBL" id="MAAO01000011">
    <property type="protein sequence ID" value="OUR94187.1"/>
    <property type="molecule type" value="Genomic_DNA"/>
</dbReference>
<dbReference type="AlphaFoldDB" id="A0A1Y5F8S4"/>
<protein>
    <submittedName>
        <fullName evidence="2">Uncharacterized protein</fullName>
    </submittedName>
</protein>
<proteinExistence type="predicted"/>
<keyword evidence="1" id="KW-1133">Transmembrane helix</keyword>
<feature type="transmembrane region" description="Helical" evidence="1">
    <location>
        <begin position="37"/>
        <end position="56"/>
    </location>
</feature>
<gene>
    <name evidence="2" type="ORF">A9Q84_17955</name>
</gene>
<keyword evidence="1" id="KW-0812">Transmembrane</keyword>
<feature type="transmembrane region" description="Helical" evidence="1">
    <location>
        <begin position="12"/>
        <end position="31"/>
    </location>
</feature>
<reference evidence="3" key="1">
    <citation type="journal article" date="2017" name="Proc. Natl. Acad. Sci. U.S.A.">
        <title>Simulation of Deepwater Horizon oil plume reveals substrate specialization within a complex community of hydrocarbon-degraders.</title>
        <authorList>
            <person name="Hu P."/>
            <person name="Dubinsky E.A."/>
            <person name="Probst A.J."/>
            <person name="Wang J."/>
            <person name="Sieber C.M.K."/>
            <person name="Tom L.M."/>
            <person name="Gardinali P."/>
            <person name="Banfield J.F."/>
            <person name="Atlas R.M."/>
            <person name="Andersen G.L."/>
        </authorList>
    </citation>
    <scope>NUCLEOTIDE SEQUENCE [LARGE SCALE GENOMIC DNA]</scope>
</reference>
<dbReference type="Proteomes" id="UP000196531">
    <property type="component" value="Unassembled WGS sequence"/>
</dbReference>
<accession>A0A1Y5F8S4</accession>
<evidence type="ECO:0000256" key="1">
    <source>
        <dbReference type="SAM" id="Phobius"/>
    </source>
</evidence>